<dbReference type="InterPro" id="IPR036249">
    <property type="entry name" value="Thioredoxin-like_sf"/>
</dbReference>
<dbReference type="Proteomes" id="UP000320806">
    <property type="component" value="Unassembled WGS sequence"/>
</dbReference>
<dbReference type="InterPro" id="IPR001853">
    <property type="entry name" value="DSBA-like_thioredoxin_dom"/>
</dbReference>
<dbReference type="EMBL" id="VFMO01000001">
    <property type="protein sequence ID" value="TQJ13730.1"/>
    <property type="molecule type" value="Genomic_DNA"/>
</dbReference>
<dbReference type="PANTHER" id="PTHR13887">
    <property type="entry name" value="GLUTATHIONE S-TRANSFERASE KAPPA"/>
    <property type="match status" value="1"/>
</dbReference>
<feature type="domain" description="DSBA-like thioredoxin" evidence="1">
    <location>
        <begin position="22"/>
        <end position="223"/>
    </location>
</feature>
<proteinExistence type="predicted"/>
<dbReference type="GO" id="GO:0016853">
    <property type="term" value="F:isomerase activity"/>
    <property type="evidence" value="ECO:0007669"/>
    <property type="project" value="UniProtKB-KW"/>
</dbReference>
<keyword evidence="2" id="KW-0413">Isomerase</keyword>
<protein>
    <submittedName>
        <fullName evidence="2">Putative DsbA family dithiol-disulfide isomerase</fullName>
    </submittedName>
</protein>
<evidence type="ECO:0000259" key="1">
    <source>
        <dbReference type="Pfam" id="PF01323"/>
    </source>
</evidence>
<name>A0A542EEK2_9MICO</name>
<organism evidence="2 3">
    <name type="scientific">Yimella lutea</name>
    <dbReference type="NCBI Taxonomy" id="587872"/>
    <lineage>
        <taxon>Bacteria</taxon>
        <taxon>Bacillati</taxon>
        <taxon>Actinomycetota</taxon>
        <taxon>Actinomycetes</taxon>
        <taxon>Micrococcales</taxon>
        <taxon>Dermacoccaceae</taxon>
        <taxon>Yimella</taxon>
    </lineage>
</organism>
<accession>A0A542EEK2</accession>
<gene>
    <name evidence="2" type="ORF">FB459_1162</name>
</gene>
<dbReference type="Gene3D" id="3.40.30.10">
    <property type="entry name" value="Glutaredoxin"/>
    <property type="match status" value="1"/>
</dbReference>
<dbReference type="CDD" id="cd03024">
    <property type="entry name" value="DsbA_FrnE"/>
    <property type="match status" value="1"/>
</dbReference>
<sequence>MTLAGPGGNAEAVPGFDSGMNVDIWSDLACPWCFIGTERFHQALADFEGRDDVRVIWHSYQLDPNLPEHFEGSEIDYLTESKGMPRDQIEAMTEQVAGVAAADGLQFDYANLKVANSRLAHHLVHLAQLRGVATEVNRALFAAHFEHGEDIADKDVLTRIGTEHGLSADEIGEALGSEQYDTAMRSDTDQAKGIGINGVPFFVVDGRFGVSGAQPVDTFAKALTLALEDAPEGGGCCGGSCCG</sequence>
<comment type="caution">
    <text evidence="2">The sequence shown here is derived from an EMBL/GenBank/DDBJ whole genome shotgun (WGS) entry which is preliminary data.</text>
</comment>
<dbReference type="SUPFAM" id="SSF52833">
    <property type="entry name" value="Thioredoxin-like"/>
    <property type="match status" value="1"/>
</dbReference>
<reference evidence="2 3" key="1">
    <citation type="submission" date="2019-06" db="EMBL/GenBank/DDBJ databases">
        <title>Sequencing the genomes of 1000 actinobacteria strains.</title>
        <authorList>
            <person name="Klenk H.-P."/>
        </authorList>
    </citation>
    <scope>NUCLEOTIDE SEQUENCE [LARGE SCALE GENOMIC DNA]</scope>
    <source>
        <strain evidence="2 3">DSM 19828</strain>
    </source>
</reference>
<dbReference type="PANTHER" id="PTHR13887:SF41">
    <property type="entry name" value="THIOREDOXIN SUPERFAMILY PROTEIN"/>
    <property type="match status" value="1"/>
</dbReference>
<keyword evidence="3" id="KW-1185">Reference proteome</keyword>
<dbReference type="AlphaFoldDB" id="A0A542EEK2"/>
<dbReference type="Pfam" id="PF01323">
    <property type="entry name" value="DSBA"/>
    <property type="match status" value="1"/>
</dbReference>
<dbReference type="GO" id="GO:0016491">
    <property type="term" value="F:oxidoreductase activity"/>
    <property type="evidence" value="ECO:0007669"/>
    <property type="project" value="InterPro"/>
</dbReference>
<evidence type="ECO:0000313" key="3">
    <source>
        <dbReference type="Proteomes" id="UP000320806"/>
    </source>
</evidence>
<evidence type="ECO:0000313" key="2">
    <source>
        <dbReference type="EMBL" id="TQJ13730.1"/>
    </source>
</evidence>